<evidence type="ECO:0000313" key="12">
    <source>
        <dbReference type="EMBL" id="STX32634.1"/>
    </source>
</evidence>
<feature type="transmembrane region" description="Helical" evidence="10">
    <location>
        <begin position="294"/>
        <end position="316"/>
    </location>
</feature>
<feature type="transmembrane region" description="Helical" evidence="10">
    <location>
        <begin position="322"/>
        <end position="345"/>
    </location>
</feature>
<evidence type="ECO:0000256" key="6">
    <source>
        <dbReference type="ARBA" id="ARBA00023136"/>
    </source>
</evidence>
<dbReference type="PANTHER" id="PTHR43427">
    <property type="entry name" value="CHLORIDE CHANNEL PROTEIN CLC-E"/>
    <property type="match status" value="1"/>
</dbReference>
<keyword evidence="13" id="KW-1185">Reference proteome</keyword>
<keyword evidence="3 10" id="KW-0812">Transmembrane</keyword>
<dbReference type="PRINTS" id="PR00762">
    <property type="entry name" value="CLCHANNEL"/>
</dbReference>
<dbReference type="EMBL" id="LNXT01000009">
    <property type="protein sequence ID" value="KTC74505.1"/>
    <property type="molecule type" value="Genomic_DNA"/>
</dbReference>
<dbReference type="PANTHER" id="PTHR43427:SF6">
    <property type="entry name" value="CHLORIDE CHANNEL PROTEIN CLC-E"/>
    <property type="match status" value="1"/>
</dbReference>
<comment type="subcellular location">
    <subcellularLocation>
        <location evidence="1">Membrane</location>
        <topology evidence="1">Multi-pass membrane protein</topology>
    </subcellularLocation>
</comment>
<keyword evidence="5" id="KW-0406">Ion transport</keyword>
<dbReference type="GO" id="GO:0034707">
    <property type="term" value="C:chloride channel complex"/>
    <property type="evidence" value="ECO:0007669"/>
    <property type="project" value="UniProtKB-KW"/>
</dbReference>
<organism evidence="12 14">
    <name type="scientific">Legionella birminghamensis</name>
    <dbReference type="NCBI Taxonomy" id="28083"/>
    <lineage>
        <taxon>Bacteria</taxon>
        <taxon>Pseudomonadati</taxon>
        <taxon>Pseudomonadota</taxon>
        <taxon>Gammaproteobacteria</taxon>
        <taxon>Legionellales</taxon>
        <taxon>Legionellaceae</taxon>
        <taxon>Legionella</taxon>
    </lineage>
</organism>
<keyword evidence="7" id="KW-0869">Chloride channel</keyword>
<evidence type="ECO:0000256" key="10">
    <source>
        <dbReference type="SAM" id="Phobius"/>
    </source>
</evidence>
<feature type="transmembrane region" description="Helical" evidence="10">
    <location>
        <begin position="254"/>
        <end position="273"/>
    </location>
</feature>
<evidence type="ECO:0000256" key="4">
    <source>
        <dbReference type="ARBA" id="ARBA00022989"/>
    </source>
</evidence>
<dbReference type="InterPro" id="IPR014743">
    <property type="entry name" value="Cl-channel_core"/>
</dbReference>
<evidence type="ECO:0000256" key="1">
    <source>
        <dbReference type="ARBA" id="ARBA00004141"/>
    </source>
</evidence>
<feature type="transmembrane region" description="Helical" evidence="10">
    <location>
        <begin position="187"/>
        <end position="211"/>
    </location>
</feature>
<dbReference type="InterPro" id="IPR050368">
    <property type="entry name" value="ClC-type_chloride_channel"/>
</dbReference>
<dbReference type="Proteomes" id="UP000054735">
    <property type="component" value="Unassembled WGS sequence"/>
</dbReference>
<dbReference type="STRING" id="28083.Lbir_0785"/>
<feature type="transmembrane region" description="Helical" evidence="10">
    <location>
        <begin position="40"/>
        <end position="67"/>
    </location>
</feature>
<sequence length="459" mass="48686">MIIKSAVYTGSLLSVASKQATMRYSNYLDFWVSSVKKQTCYLAVITLIIGVLSGLGGMSIALLLHWIQHIAYGYSLQHIISPESFLQGVEAASGERRLIILIICGLVAGIGWGLLYRFGKPLVGIANSIKKVQPMPVVSTAIHSLLQVITVALGSPLGREVAPREVGALFAGWISIKSGLGSEQTRIMIACGAGAGLAAVYNVPLGGTLFIAEVLLYSLDWSVILPALVSCIIAVAVSWIGLGNAPQYDLTGLVISPGLMAWSILTGPVYGLCGYWFSKIANQCRKAAKHNWQLPVLCILNFSLIGVLAIFFPALLGNGKSAIHVEFSAATLMSASALLFVLRVLTTWSSLRAGAEGGLLTPSMAAGALLGGFLGGLWTLFFPGIIPASFAAIGATAFLSASQKMPLTAIILIFEFTQLDFSFIMPVMFAVGGSLAICKLCINLESNPRSTDRKPRDWG</sequence>
<evidence type="ECO:0000256" key="8">
    <source>
        <dbReference type="ARBA" id="ARBA00023214"/>
    </source>
</evidence>
<dbReference type="Proteomes" id="UP000255066">
    <property type="component" value="Unassembled WGS sequence"/>
</dbReference>
<feature type="transmembrane region" description="Helical" evidence="10">
    <location>
        <begin position="357"/>
        <end position="374"/>
    </location>
</feature>
<keyword evidence="8" id="KW-0868">Chloride</keyword>
<evidence type="ECO:0000256" key="9">
    <source>
        <dbReference type="ARBA" id="ARBA00023303"/>
    </source>
</evidence>
<proteinExistence type="predicted"/>
<feature type="transmembrane region" description="Helical" evidence="10">
    <location>
        <begin position="98"/>
        <end position="116"/>
    </location>
</feature>
<dbReference type="Gene3D" id="1.10.3080.10">
    <property type="entry name" value="Clc chloride channel"/>
    <property type="match status" value="1"/>
</dbReference>
<dbReference type="GO" id="GO:0005254">
    <property type="term" value="F:chloride channel activity"/>
    <property type="evidence" value="ECO:0007669"/>
    <property type="project" value="UniProtKB-KW"/>
</dbReference>
<keyword evidence="2" id="KW-0813">Transport</keyword>
<feature type="transmembrane region" description="Helical" evidence="10">
    <location>
        <begin position="411"/>
        <end position="437"/>
    </location>
</feature>
<dbReference type="Pfam" id="PF00654">
    <property type="entry name" value="Voltage_CLC"/>
    <property type="match status" value="1"/>
</dbReference>
<evidence type="ECO:0000313" key="14">
    <source>
        <dbReference type="Proteomes" id="UP000255066"/>
    </source>
</evidence>
<feature type="transmembrane region" description="Helical" evidence="10">
    <location>
        <begin position="223"/>
        <end position="242"/>
    </location>
</feature>
<keyword evidence="4 10" id="KW-1133">Transmembrane helix</keyword>
<dbReference type="CDD" id="cd01033">
    <property type="entry name" value="ClC_like"/>
    <property type="match status" value="1"/>
</dbReference>
<evidence type="ECO:0000313" key="13">
    <source>
        <dbReference type="Proteomes" id="UP000054735"/>
    </source>
</evidence>
<protein>
    <submittedName>
        <fullName evidence="12">Chloride channel protein (Voltage gated)</fullName>
    </submittedName>
</protein>
<dbReference type="SUPFAM" id="SSF81340">
    <property type="entry name" value="Clc chloride channel"/>
    <property type="match status" value="1"/>
</dbReference>
<accession>A0A378IKH2</accession>
<keyword evidence="6 10" id="KW-0472">Membrane</keyword>
<evidence type="ECO:0000256" key="3">
    <source>
        <dbReference type="ARBA" id="ARBA00022692"/>
    </source>
</evidence>
<evidence type="ECO:0000256" key="7">
    <source>
        <dbReference type="ARBA" id="ARBA00023173"/>
    </source>
</evidence>
<keyword evidence="9" id="KW-0407">Ion channel</keyword>
<evidence type="ECO:0000256" key="2">
    <source>
        <dbReference type="ARBA" id="ARBA00022448"/>
    </source>
</evidence>
<dbReference type="InterPro" id="IPR001807">
    <property type="entry name" value="ClC"/>
</dbReference>
<evidence type="ECO:0000256" key="5">
    <source>
        <dbReference type="ARBA" id="ARBA00023065"/>
    </source>
</evidence>
<dbReference type="AlphaFoldDB" id="A0A378IKH2"/>
<name>A0A378IKH2_9GAMM</name>
<dbReference type="EMBL" id="UGNW01000001">
    <property type="protein sequence ID" value="STX32634.1"/>
    <property type="molecule type" value="Genomic_DNA"/>
</dbReference>
<reference evidence="11 13" key="1">
    <citation type="submission" date="2015-11" db="EMBL/GenBank/DDBJ databases">
        <title>Genomic analysis of 38 Legionella species identifies large and diverse effector repertoires.</title>
        <authorList>
            <person name="Burstein D."/>
            <person name="Amaro F."/>
            <person name="Zusman T."/>
            <person name="Lifshitz Z."/>
            <person name="Cohen O."/>
            <person name="Gilbert J.A."/>
            <person name="Pupko T."/>
            <person name="Shuman H.A."/>
            <person name="Segal G."/>
        </authorList>
    </citation>
    <scope>NUCLEOTIDE SEQUENCE [LARGE SCALE GENOMIC DNA]</scope>
    <source>
        <strain evidence="11 13">CDC#1407-AL-14</strain>
    </source>
</reference>
<reference evidence="12 14" key="2">
    <citation type="submission" date="2018-06" db="EMBL/GenBank/DDBJ databases">
        <authorList>
            <consortium name="Pathogen Informatics"/>
            <person name="Doyle S."/>
        </authorList>
    </citation>
    <scope>NUCLEOTIDE SEQUENCE [LARGE SCALE GENOMIC DNA]</scope>
    <source>
        <strain evidence="12 14">NCTC12437</strain>
    </source>
</reference>
<evidence type="ECO:0000313" key="11">
    <source>
        <dbReference type="EMBL" id="KTC74505.1"/>
    </source>
</evidence>
<gene>
    <name evidence="12" type="primary">clcA_2</name>
    <name evidence="11" type="ORF">Lbir_0785</name>
    <name evidence="12" type="ORF">NCTC12437_02428</name>
</gene>